<dbReference type="PROSITE" id="PS00572">
    <property type="entry name" value="GLYCOSYL_HYDROL_F1_1"/>
    <property type="match status" value="1"/>
</dbReference>
<comment type="caution">
    <text evidence="13">The sequence shown here is derived from an EMBL/GenBank/DDBJ whole genome shotgun (WGS) entry which is preliminary data.</text>
</comment>
<feature type="binding site" evidence="10">
    <location>
        <position position="129"/>
    </location>
    <ligand>
        <name>substrate</name>
    </ligand>
</feature>
<evidence type="ECO:0000256" key="12">
    <source>
        <dbReference type="RuleBase" id="RU361175"/>
    </source>
</evidence>
<evidence type="ECO:0000256" key="7">
    <source>
        <dbReference type="ARBA" id="ARBA00023295"/>
    </source>
</evidence>
<dbReference type="RefSeq" id="WP_133869850.1">
    <property type="nucleotide sequence ID" value="NZ_SOAU01000001.1"/>
</dbReference>
<dbReference type="EMBL" id="SOAU01000001">
    <property type="protein sequence ID" value="TDT17566.1"/>
    <property type="molecule type" value="Genomic_DNA"/>
</dbReference>
<sequence length="449" mass="49555">MTESASTTPASRAFPTDFVWGAATSSFQIEGASDADGKSESIWDRFCATPGTIIDGTDGTRACDHYNRVADDVALMVDLGLTAYRFSIAWPRVVPGGTGEVNAAGLDFYDRLVDELLAAGITPYPTLYHWDLPQVLQDQGGWTNRATAEAFADYAAATVRRLGDRVTRWTTVNEPYVIANLGYLTGEHAPGHRDLDEALAASHHVLLAHGMALRAIKEIEPSHEVGVVINFTPVTPVGDSPFARERQQIVNEFENRWYSDPIAGRGYPAFATERLGWDQAEVLPGDLDLIAQPVDFFGINFYTRKFVAAIDGERGDRGDETAMGWEIHPPALGDLLRFLDDEYDFPKLLITENGAAMPDTERDADGRVADHDRIAYLRGHLEQVAGAIEQGVPIEGYFAWSLLDNFEWAWGYGPKFGIVEVDPDSLERRPKRSALWYADLIRSGSLPTD</sequence>
<dbReference type="InterPro" id="IPR033132">
    <property type="entry name" value="GH_1_N_CS"/>
</dbReference>
<dbReference type="FunFam" id="3.20.20.80:FF:000004">
    <property type="entry name" value="Beta-glucosidase 6-phospho-beta-glucosidase"/>
    <property type="match status" value="1"/>
</dbReference>
<evidence type="ECO:0000256" key="6">
    <source>
        <dbReference type="ARBA" id="ARBA00023277"/>
    </source>
</evidence>
<evidence type="ECO:0000256" key="3">
    <source>
        <dbReference type="ARBA" id="ARBA00012744"/>
    </source>
</evidence>
<protein>
    <recommendedName>
        <fullName evidence="3 12">Beta-glucosidase</fullName>
        <ecNumber evidence="3 12">3.2.1.21</ecNumber>
    </recommendedName>
</protein>
<feature type="active site" description="Proton donor" evidence="9">
    <location>
        <position position="174"/>
    </location>
</feature>
<accession>A0A4R7I4D9</accession>
<dbReference type="GO" id="GO:0005829">
    <property type="term" value="C:cytosol"/>
    <property type="evidence" value="ECO:0007669"/>
    <property type="project" value="TreeGrafter"/>
</dbReference>
<feature type="binding site" evidence="10">
    <location>
        <position position="28"/>
    </location>
    <ligand>
        <name>substrate</name>
    </ligand>
</feature>
<dbReference type="Gene3D" id="3.20.20.80">
    <property type="entry name" value="Glycosidases"/>
    <property type="match status" value="1"/>
</dbReference>
<name>A0A4R7I4D9_9ACTN</name>
<evidence type="ECO:0000313" key="14">
    <source>
        <dbReference type="Proteomes" id="UP000294558"/>
    </source>
</evidence>
<evidence type="ECO:0000256" key="9">
    <source>
        <dbReference type="PIRSR" id="PIRSR617736-1"/>
    </source>
</evidence>
<dbReference type="GO" id="GO:0030245">
    <property type="term" value="P:cellulose catabolic process"/>
    <property type="evidence" value="ECO:0007669"/>
    <property type="project" value="UniProtKB-KW"/>
</dbReference>
<dbReference type="Proteomes" id="UP000294558">
    <property type="component" value="Unassembled WGS sequence"/>
</dbReference>
<comment type="catalytic activity">
    <reaction evidence="1 12">
        <text>Hydrolysis of terminal, non-reducing beta-D-glucosyl residues with release of beta-D-glucose.</text>
        <dbReference type="EC" id="3.2.1.21"/>
    </reaction>
</comment>
<keyword evidence="6" id="KW-0119">Carbohydrate metabolism</keyword>
<dbReference type="PRINTS" id="PR00131">
    <property type="entry name" value="GLHYDRLASE1"/>
</dbReference>
<feature type="active site" description="Nucleophile" evidence="9 11">
    <location>
        <position position="352"/>
    </location>
</feature>
<keyword evidence="5" id="KW-0136">Cellulose degradation</keyword>
<reference evidence="13 14" key="1">
    <citation type="submission" date="2019-03" db="EMBL/GenBank/DDBJ databases">
        <title>Sequencing the genomes of 1000 actinobacteria strains.</title>
        <authorList>
            <person name="Klenk H.-P."/>
        </authorList>
    </citation>
    <scope>NUCLEOTIDE SEQUENCE [LARGE SCALE GENOMIC DNA]</scope>
    <source>
        <strain evidence="13 14">DSM 18936</strain>
    </source>
</reference>
<feature type="binding site" evidence="10">
    <location>
        <position position="302"/>
    </location>
    <ligand>
        <name>substrate</name>
    </ligand>
</feature>
<dbReference type="EC" id="3.2.1.21" evidence="3 12"/>
<feature type="binding site" evidence="10">
    <location>
        <begin position="407"/>
        <end position="408"/>
    </location>
    <ligand>
        <name>substrate</name>
    </ligand>
</feature>
<feature type="binding site" evidence="10">
    <location>
        <position position="173"/>
    </location>
    <ligand>
        <name>substrate</name>
    </ligand>
</feature>
<dbReference type="InterPro" id="IPR017853">
    <property type="entry name" value="GH"/>
</dbReference>
<keyword evidence="8" id="KW-0624">Polysaccharide degradation</keyword>
<evidence type="ECO:0000256" key="10">
    <source>
        <dbReference type="PIRSR" id="PIRSR617736-2"/>
    </source>
</evidence>
<proteinExistence type="inferred from homology"/>
<dbReference type="PANTHER" id="PTHR10353">
    <property type="entry name" value="GLYCOSYL HYDROLASE"/>
    <property type="match status" value="1"/>
</dbReference>
<evidence type="ECO:0000256" key="5">
    <source>
        <dbReference type="ARBA" id="ARBA00023001"/>
    </source>
</evidence>
<evidence type="ECO:0000256" key="8">
    <source>
        <dbReference type="ARBA" id="ARBA00023326"/>
    </source>
</evidence>
<dbReference type="PROSITE" id="PS00653">
    <property type="entry name" value="GLYCOSYL_HYDROL_F1_2"/>
    <property type="match status" value="1"/>
</dbReference>
<feature type="binding site" evidence="10">
    <location>
        <position position="400"/>
    </location>
    <ligand>
        <name>substrate</name>
    </ligand>
</feature>
<comment type="similarity">
    <text evidence="2 12">Belongs to the glycosyl hydrolase 1 family.</text>
</comment>
<dbReference type="GO" id="GO:0008422">
    <property type="term" value="F:beta-glucosidase activity"/>
    <property type="evidence" value="ECO:0007669"/>
    <property type="project" value="UniProtKB-EC"/>
</dbReference>
<gene>
    <name evidence="13" type="ORF">BDK89_3176</name>
</gene>
<dbReference type="OrthoDB" id="3182512at2"/>
<dbReference type="InterPro" id="IPR018120">
    <property type="entry name" value="Glyco_hydro_1_AS"/>
</dbReference>
<keyword evidence="7 12" id="KW-0326">Glycosidase</keyword>
<evidence type="ECO:0000256" key="1">
    <source>
        <dbReference type="ARBA" id="ARBA00000448"/>
    </source>
</evidence>
<keyword evidence="4 12" id="KW-0378">Hydrolase</keyword>
<dbReference type="InterPro" id="IPR001360">
    <property type="entry name" value="Glyco_hydro_1"/>
</dbReference>
<evidence type="ECO:0000256" key="4">
    <source>
        <dbReference type="ARBA" id="ARBA00022801"/>
    </source>
</evidence>
<dbReference type="InterPro" id="IPR017736">
    <property type="entry name" value="Glyco_hydro_1_beta-glucosidase"/>
</dbReference>
<dbReference type="NCBIfam" id="TIGR03356">
    <property type="entry name" value="BGL"/>
    <property type="match status" value="1"/>
</dbReference>
<dbReference type="PANTHER" id="PTHR10353:SF36">
    <property type="entry name" value="LP05116P"/>
    <property type="match status" value="1"/>
</dbReference>
<keyword evidence="14" id="KW-1185">Reference proteome</keyword>
<dbReference type="AlphaFoldDB" id="A0A4R7I4D9"/>
<dbReference type="SUPFAM" id="SSF51445">
    <property type="entry name" value="(Trans)glycosidases"/>
    <property type="match status" value="1"/>
</dbReference>
<evidence type="ECO:0000313" key="13">
    <source>
        <dbReference type="EMBL" id="TDT17566.1"/>
    </source>
</evidence>
<evidence type="ECO:0000256" key="2">
    <source>
        <dbReference type="ARBA" id="ARBA00010838"/>
    </source>
</evidence>
<organism evidence="13 14">
    <name type="scientific">Ilumatobacter fluminis</name>
    <dbReference type="NCBI Taxonomy" id="467091"/>
    <lineage>
        <taxon>Bacteria</taxon>
        <taxon>Bacillati</taxon>
        <taxon>Actinomycetota</taxon>
        <taxon>Acidimicrobiia</taxon>
        <taxon>Acidimicrobiales</taxon>
        <taxon>Ilumatobacteraceae</taxon>
        <taxon>Ilumatobacter</taxon>
    </lineage>
</organism>
<evidence type="ECO:0000256" key="11">
    <source>
        <dbReference type="PROSITE-ProRule" id="PRU10055"/>
    </source>
</evidence>
<dbReference type="Pfam" id="PF00232">
    <property type="entry name" value="Glyco_hydro_1"/>
    <property type="match status" value="1"/>
</dbReference>